<dbReference type="InterPro" id="IPR027268">
    <property type="entry name" value="Peptidase_M4/M1_CTD_sf"/>
</dbReference>
<dbReference type="InterPro" id="IPR001930">
    <property type="entry name" value="Peptidase_M1"/>
</dbReference>
<evidence type="ECO:0000313" key="17">
    <source>
        <dbReference type="Proteomes" id="UP001500618"/>
    </source>
</evidence>
<evidence type="ECO:0000256" key="12">
    <source>
        <dbReference type="ARBA" id="ARBA00031533"/>
    </source>
</evidence>
<dbReference type="PRINTS" id="PR00756">
    <property type="entry name" value="ALADIPTASE"/>
</dbReference>
<evidence type="ECO:0000256" key="8">
    <source>
        <dbReference type="ARBA" id="ARBA00022801"/>
    </source>
</evidence>
<dbReference type="PANTHER" id="PTHR11533:SF297">
    <property type="entry name" value="AMINOPEPTIDASE N"/>
    <property type="match status" value="1"/>
</dbReference>
<feature type="signal peptide" evidence="13">
    <location>
        <begin position="1"/>
        <end position="30"/>
    </location>
</feature>
<evidence type="ECO:0000256" key="3">
    <source>
        <dbReference type="ARBA" id="ARBA00010136"/>
    </source>
</evidence>
<keyword evidence="8" id="KW-0378">Hydrolase</keyword>
<comment type="similarity">
    <text evidence="3">Belongs to the peptidase M1 family.</text>
</comment>
<keyword evidence="9" id="KW-0862">Zinc</keyword>
<dbReference type="InterPro" id="IPR050344">
    <property type="entry name" value="Peptidase_M1_aminopeptidases"/>
</dbReference>
<dbReference type="Gene3D" id="1.10.390.10">
    <property type="entry name" value="Neutral Protease Domain 2"/>
    <property type="match status" value="1"/>
</dbReference>
<comment type="catalytic activity">
    <reaction evidence="1">
        <text>Release of an N-terminal amino acid, Xaa-|-Yaa- from a peptide, amide or arylamide. Xaa is preferably Ala, but may be most amino acids including Pro (slow action). When a terminal hydrophobic residue is followed by a prolyl residue, the two may be released as an intact Xaa-Pro dipeptide.</text>
        <dbReference type="EC" id="3.4.11.2"/>
    </reaction>
</comment>
<dbReference type="RefSeq" id="WP_344311603.1">
    <property type="nucleotide sequence ID" value="NZ_BAAANY010000013.1"/>
</dbReference>
<keyword evidence="13" id="KW-0732">Signal</keyword>
<accession>A0ABN2HC38</accession>
<evidence type="ECO:0000256" key="6">
    <source>
        <dbReference type="ARBA" id="ARBA00022670"/>
    </source>
</evidence>
<dbReference type="SUPFAM" id="SSF55486">
    <property type="entry name" value="Metalloproteases ('zincins'), catalytic domain"/>
    <property type="match status" value="1"/>
</dbReference>
<feature type="domain" description="Peptidase M1 membrane alanine aminopeptidase" evidence="14">
    <location>
        <begin position="319"/>
        <end position="459"/>
    </location>
</feature>
<feature type="domain" description="Aminopeptidase N-like N-terminal" evidence="15">
    <location>
        <begin position="55"/>
        <end position="230"/>
    </location>
</feature>
<sequence>MRVRKLLGITVAIATAITAGLVAFAPPAAASVFSPGAPGIGDPYFPLEGNGGYRPLHYDLNLSYDPATKNLAGVMTLTAVATQNLSSFDLDLQGLNVRSVSVDSFPAAFSRNGQELTIKPRFGLLRGGPFLVAVKYDGSPQTIVGSPVVFGAPYGWIYTDDGAFVGCEPNAASTWYPSDDHPSMKATFTYHITVPADRSVVANGDLQSTRHHGDQTTFTWNETSPMATYLATIDIGKWQFRNGRTPGGIPETTATDPALATQAAGIYDLTGQVTDYWSKMFGPYSFSSTGAIVDNVPDIGFSLETQTRPLYGFAAGPGTVSHELAHQWFGDTVSVASWQHIWLNEGFASFAAWLWTEHTGGLPTAQSALNAYNRFAATSPFWNQSIADPQRDTMFSSAVYSRGAMTLAALRQRIGDDKFFRILQTWTAIHRYSTGTTDQFTSLAQKISGQDLSGFFKTWLWDKTKPASFS</sequence>
<dbReference type="EMBL" id="BAAANY010000013">
    <property type="protein sequence ID" value="GAA1685383.1"/>
    <property type="molecule type" value="Genomic_DNA"/>
</dbReference>
<evidence type="ECO:0000256" key="9">
    <source>
        <dbReference type="ARBA" id="ARBA00022833"/>
    </source>
</evidence>
<evidence type="ECO:0000259" key="14">
    <source>
        <dbReference type="Pfam" id="PF01433"/>
    </source>
</evidence>
<feature type="chain" id="PRO_5046648257" description="Aminopeptidase N" evidence="13">
    <location>
        <begin position="31"/>
        <end position="470"/>
    </location>
</feature>
<evidence type="ECO:0000256" key="4">
    <source>
        <dbReference type="ARBA" id="ARBA00012564"/>
    </source>
</evidence>
<dbReference type="PANTHER" id="PTHR11533">
    <property type="entry name" value="PROTEASE M1 ZINC METALLOPROTEASE"/>
    <property type="match status" value="1"/>
</dbReference>
<evidence type="ECO:0000256" key="7">
    <source>
        <dbReference type="ARBA" id="ARBA00022723"/>
    </source>
</evidence>
<comment type="cofactor">
    <cofactor evidence="2">
        <name>Zn(2+)</name>
        <dbReference type="ChEBI" id="CHEBI:29105"/>
    </cofactor>
</comment>
<evidence type="ECO:0000313" key="16">
    <source>
        <dbReference type="EMBL" id="GAA1685383.1"/>
    </source>
</evidence>
<evidence type="ECO:0000256" key="5">
    <source>
        <dbReference type="ARBA" id="ARBA00015611"/>
    </source>
</evidence>
<dbReference type="Pfam" id="PF17900">
    <property type="entry name" value="Peptidase_M1_N"/>
    <property type="match status" value="1"/>
</dbReference>
<keyword evidence="17" id="KW-1185">Reference proteome</keyword>
<dbReference type="InterPro" id="IPR014782">
    <property type="entry name" value="Peptidase_M1_dom"/>
</dbReference>
<reference evidence="16 17" key="1">
    <citation type="journal article" date="2019" name="Int. J. Syst. Evol. Microbiol.">
        <title>The Global Catalogue of Microorganisms (GCM) 10K type strain sequencing project: providing services to taxonomists for standard genome sequencing and annotation.</title>
        <authorList>
            <consortium name="The Broad Institute Genomics Platform"/>
            <consortium name="The Broad Institute Genome Sequencing Center for Infectious Disease"/>
            <person name="Wu L."/>
            <person name="Ma J."/>
        </authorList>
    </citation>
    <scope>NUCLEOTIDE SEQUENCE [LARGE SCALE GENOMIC DNA]</scope>
    <source>
        <strain evidence="16 17">JCM 14718</strain>
    </source>
</reference>
<protein>
    <recommendedName>
        <fullName evidence="5">Aminopeptidase N</fullName>
        <ecNumber evidence="4">3.4.11.2</ecNumber>
    </recommendedName>
    <alternativeName>
        <fullName evidence="11">Alanine aminopeptidase</fullName>
    </alternativeName>
    <alternativeName>
        <fullName evidence="12">Lysyl aminopeptidase</fullName>
    </alternativeName>
</protein>
<dbReference type="InterPro" id="IPR042097">
    <property type="entry name" value="Aminopeptidase_N-like_N_sf"/>
</dbReference>
<evidence type="ECO:0000256" key="10">
    <source>
        <dbReference type="ARBA" id="ARBA00023049"/>
    </source>
</evidence>
<organism evidence="16 17">
    <name type="scientific">Fodinicola feengrottensis</name>
    <dbReference type="NCBI Taxonomy" id="435914"/>
    <lineage>
        <taxon>Bacteria</taxon>
        <taxon>Bacillati</taxon>
        <taxon>Actinomycetota</taxon>
        <taxon>Actinomycetes</taxon>
        <taxon>Mycobacteriales</taxon>
        <taxon>Fodinicola</taxon>
    </lineage>
</organism>
<dbReference type="Proteomes" id="UP001500618">
    <property type="component" value="Unassembled WGS sequence"/>
</dbReference>
<evidence type="ECO:0000259" key="15">
    <source>
        <dbReference type="Pfam" id="PF17900"/>
    </source>
</evidence>
<evidence type="ECO:0000256" key="1">
    <source>
        <dbReference type="ARBA" id="ARBA00000098"/>
    </source>
</evidence>
<dbReference type="Gene3D" id="2.60.40.1730">
    <property type="entry name" value="tricorn interacting facor f3 domain"/>
    <property type="match status" value="1"/>
</dbReference>
<proteinExistence type="inferred from homology"/>
<dbReference type="SUPFAM" id="SSF63737">
    <property type="entry name" value="Leukotriene A4 hydrolase N-terminal domain"/>
    <property type="match status" value="1"/>
</dbReference>
<dbReference type="Pfam" id="PF01433">
    <property type="entry name" value="Peptidase_M1"/>
    <property type="match status" value="1"/>
</dbReference>
<keyword evidence="7" id="KW-0479">Metal-binding</keyword>
<evidence type="ECO:0000256" key="2">
    <source>
        <dbReference type="ARBA" id="ARBA00001947"/>
    </source>
</evidence>
<keyword evidence="6" id="KW-0645">Protease</keyword>
<dbReference type="CDD" id="cd09603">
    <property type="entry name" value="M1_APN_like"/>
    <property type="match status" value="1"/>
</dbReference>
<comment type="caution">
    <text evidence="16">The sequence shown here is derived from an EMBL/GenBank/DDBJ whole genome shotgun (WGS) entry which is preliminary data.</text>
</comment>
<gene>
    <name evidence="16" type="ORF">GCM10009765_38340</name>
</gene>
<dbReference type="InterPro" id="IPR045357">
    <property type="entry name" value="Aminopeptidase_N-like_N"/>
</dbReference>
<dbReference type="EC" id="3.4.11.2" evidence="4"/>
<name>A0ABN2HC38_9ACTN</name>
<keyword evidence="10" id="KW-0482">Metalloprotease</keyword>
<evidence type="ECO:0000256" key="13">
    <source>
        <dbReference type="SAM" id="SignalP"/>
    </source>
</evidence>
<evidence type="ECO:0000256" key="11">
    <source>
        <dbReference type="ARBA" id="ARBA00029811"/>
    </source>
</evidence>